<evidence type="ECO:0000256" key="5">
    <source>
        <dbReference type="ARBA" id="ARBA00023033"/>
    </source>
</evidence>
<keyword evidence="4" id="KW-0560">Oxidoreductase</keyword>
<dbReference type="PANTHER" id="PTHR13789:SF309">
    <property type="entry name" value="PUTATIVE (AFU_ORTHOLOGUE AFUA_6G14510)-RELATED"/>
    <property type="match status" value="1"/>
</dbReference>
<keyword evidence="5" id="KW-0503">Monooxygenase</keyword>
<dbReference type="InterPro" id="IPR002938">
    <property type="entry name" value="FAD-bd"/>
</dbReference>
<accession>A0AAD7I4I0</accession>
<keyword evidence="3" id="KW-0274">FAD</keyword>
<evidence type="ECO:0000256" key="4">
    <source>
        <dbReference type="ARBA" id="ARBA00023002"/>
    </source>
</evidence>
<evidence type="ECO:0000259" key="6">
    <source>
        <dbReference type="Pfam" id="PF01494"/>
    </source>
</evidence>
<dbReference type="SUPFAM" id="SSF51905">
    <property type="entry name" value="FAD/NAD(P)-binding domain"/>
    <property type="match status" value="1"/>
</dbReference>
<dbReference type="EMBL" id="JARJLG010000164">
    <property type="protein sequence ID" value="KAJ7734011.1"/>
    <property type="molecule type" value="Genomic_DNA"/>
</dbReference>
<evidence type="ECO:0000256" key="3">
    <source>
        <dbReference type="ARBA" id="ARBA00022827"/>
    </source>
</evidence>
<evidence type="ECO:0000313" key="7">
    <source>
        <dbReference type="EMBL" id="KAJ7734011.1"/>
    </source>
</evidence>
<protein>
    <recommendedName>
        <fullName evidence="6">FAD-binding domain-containing protein</fullName>
    </recommendedName>
</protein>
<dbReference type="GO" id="GO:0071949">
    <property type="term" value="F:FAD binding"/>
    <property type="evidence" value="ECO:0007669"/>
    <property type="project" value="InterPro"/>
</dbReference>
<evidence type="ECO:0000256" key="1">
    <source>
        <dbReference type="ARBA" id="ARBA00007992"/>
    </source>
</evidence>
<sequence length="464" mass="50723">MNFKYPASPTSPRVFFLSSPSMLDSRASLPIKFIVVGASVSGLACGYALRKAGHEVVLLEKTDGKIKTEGAIRSPPNMTRILSGWPDGPAFLKQHATKCSGISLRRGDTLEPMGYMKLYEQIMSELQADFLILQHDDLRRYLTSICLASGVVIKYACQAVEVKLTDGSVNIVVANGNTLHGDIVVGADGHNSLVRGIVAEGDLEATHTVTGASISISTKDIRKHLDFQALWNPNEFTLWMGNGSNIIGTLDPNAETLNIAICAPTNLGIAEGDGYTNKPLANKMPFDLSGYDTRLQKLIQLGHICYPTVQHVFEQDDVVGLDGMAVLVGDAAHSVLIHGSHNSSMAMEDAATLGCLFSRLSNRKQIPMLLHAYHEIRHSRTSSTQDSEYQWLVQTALPPGTLRDGRDATLNATLSKAFEDFDNCGNSEMIQQMWAEYLVMFGYNAAEEVDNWRSMWGSVVDQLV</sequence>
<comment type="caution">
    <text evidence="7">The sequence shown here is derived from an EMBL/GenBank/DDBJ whole genome shotgun (WGS) entry which is preliminary data.</text>
</comment>
<dbReference type="GO" id="GO:0004497">
    <property type="term" value="F:monooxygenase activity"/>
    <property type="evidence" value="ECO:0007669"/>
    <property type="project" value="UniProtKB-KW"/>
</dbReference>
<organism evidence="7 8">
    <name type="scientific">Mycena maculata</name>
    <dbReference type="NCBI Taxonomy" id="230809"/>
    <lineage>
        <taxon>Eukaryota</taxon>
        <taxon>Fungi</taxon>
        <taxon>Dikarya</taxon>
        <taxon>Basidiomycota</taxon>
        <taxon>Agaricomycotina</taxon>
        <taxon>Agaricomycetes</taxon>
        <taxon>Agaricomycetidae</taxon>
        <taxon>Agaricales</taxon>
        <taxon>Marasmiineae</taxon>
        <taxon>Mycenaceae</taxon>
        <taxon>Mycena</taxon>
    </lineage>
</organism>
<name>A0AAD7I4I0_9AGAR</name>
<dbReference type="Gene3D" id="3.50.50.60">
    <property type="entry name" value="FAD/NAD(P)-binding domain"/>
    <property type="match status" value="1"/>
</dbReference>
<comment type="similarity">
    <text evidence="1">Belongs to the paxM FAD-dependent monooxygenase family.</text>
</comment>
<keyword evidence="8" id="KW-1185">Reference proteome</keyword>
<dbReference type="Proteomes" id="UP001215280">
    <property type="component" value="Unassembled WGS sequence"/>
</dbReference>
<feature type="domain" description="FAD-binding" evidence="6">
    <location>
        <begin position="34"/>
        <end position="246"/>
    </location>
</feature>
<dbReference type="AlphaFoldDB" id="A0AAD7I4I0"/>
<keyword evidence="2" id="KW-0285">Flavoprotein</keyword>
<proteinExistence type="inferred from homology"/>
<dbReference type="PRINTS" id="PR00420">
    <property type="entry name" value="RNGMNOXGNASE"/>
</dbReference>
<dbReference type="InterPro" id="IPR050493">
    <property type="entry name" value="FAD-dep_Monooxygenase_BioMet"/>
</dbReference>
<dbReference type="InterPro" id="IPR036188">
    <property type="entry name" value="FAD/NAD-bd_sf"/>
</dbReference>
<evidence type="ECO:0000256" key="2">
    <source>
        <dbReference type="ARBA" id="ARBA00022630"/>
    </source>
</evidence>
<evidence type="ECO:0000313" key="8">
    <source>
        <dbReference type="Proteomes" id="UP001215280"/>
    </source>
</evidence>
<dbReference type="Pfam" id="PF01494">
    <property type="entry name" value="FAD_binding_3"/>
    <property type="match status" value="1"/>
</dbReference>
<reference evidence="7" key="1">
    <citation type="submission" date="2023-03" db="EMBL/GenBank/DDBJ databases">
        <title>Massive genome expansion in bonnet fungi (Mycena s.s.) driven by repeated elements and novel gene families across ecological guilds.</title>
        <authorList>
            <consortium name="Lawrence Berkeley National Laboratory"/>
            <person name="Harder C.B."/>
            <person name="Miyauchi S."/>
            <person name="Viragh M."/>
            <person name="Kuo A."/>
            <person name="Thoen E."/>
            <person name="Andreopoulos B."/>
            <person name="Lu D."/>
            <person name="Skrede I."/>
            <person name="Drula E."/>
            <person name="Henrissat B."/>
            <person name="Morin E."/>
            <person name="Kohler A."/>
            <person name="Barry K."/>
            <person name="LaButti K."/>
            <person name="Morin E."/>
            <person name="Salamov A."/>
            <person name="Lipzen A."/>
            <person name="Mereny Z."/>
            <person name="Hegedus B."/>
            <person name="Baldrian P."/>
            <person name="Stursova M."/>
            <person name="Weitz H."/>
            <person name="Taylor A."/>
            <person name="Grigoriev I.V."/>
            <person name="Nagy L.G."/>
            <person name="Martin F."/>
            <person name="Kauserud H."/>
        </authorList>
    </citation>
    <scope>NUCLEOTIDE SEQUENCE</scope>
    <source>
        <strain evidence="7">CBHHK188m</strain>
    </source>
</reference>
<dbReference type="PANTHER" id="PTHR13789">
    <property type="entry name" value="MONOOXYGENASE"/>
    <property type="match status" value="1"/>
</dbReference>
<gene>
    <name evidence="7" type="ORF">DFH07DRAFT_130586</name>
</gene>